<evidence type="ECO:0000313" key="2">
    <source>
        <dbReference type="Proteomes" id="UP000011713"/>
    </source>
</evidence>
<evidence type="ECO:0000313" key="1">
    <source>
        <dbReference type="EnsemblProtists" id="HpaP813603"/>
    </source>
</evidence>
<name>M4C3D6_HYAAE</name>
<sequence length="158" mass="17251">MEEMRASWELSDPSLFGTGVLLGKKVVHVLVVLPPTLPVPQGGAITMGGVTFPFMQTMKLNQSVAKFWKSLREMSPEVVADAVIALPEGTFILGVQKLGSVIYIRHCYPQLWKLCLETLNHAAIANRCVVILGTPGIGKTHFGYLVLFHLAHWSNGGL</sequence>
<dbReference type="PANTHER" id="PTHR33129:SF1">
    <property type="entry name" value="ATP-BINDING PROTEIN"/>
    <property type="match status" value="1"/>
</dbReference>
<dbReference type="STRING" id="559515.M4C3D6"/>
<proteinExistence type="predicted"/>
<keyword evidence="2" id="KW-1185">Reference proteome</keyword>
<reference evidence="1" key="2">
    <citation type="submission" date="2015-06" db="UniProtKB">
        <authorList>
            <consortium name="EnsemblProtists"/>
        </authorList>
    </citation>
    <scope>IDENTIFICATION</scope>
    <source>
        <strain evidence="1">Emoy2</strain>
    </source>
</reference>
<accession>M4C3D6</accession>
<dbReference type="InterPro" id="IPR052980">
    <property type="entry name" value="Crinkler_effector"/>
</dbReference>
<dbReference type="VEuPathDB" id="FungiDB:HpaG813603"/>
<dbReference type="OMA" id="HLAHWSN"/>
<dbReference type="HOGENOM" id="CLU_1672636_0_0_1"/>
<evidence type="ECO:0008006" key="3">
    <source>
        <dbReference type="Google" id="ProtNLM"/>
    </source>
</evidence>
<organism evidence="1 2">
    <name type="scientific">Hyaloperonospora arabidopsidis (strain Emoy2)</name>
    <name type="common">Downy mildew agent</name>
    <name type="synonym">Peronospora arabidopsidis</name>
    <dbReference type="NCBI Taxonomy" id="559515"/>
    <lineage>
        <taxon>Eukaryota</taxon>
        <taxon>Sar</taxon>
        <taxon>Stramenopiles</taxon>
        <taxon>Oomycota</taxon>
        <taxon>Peronosporomycetes</taxon>
        <taxon>Peronosporales</taxon>
        <taxon>Peronosporaceae</taxon>
        <taxon>Hyaloperonospora</taxon>
    </lineage>
</organism>
<protein>
    <recommendedName>
        <fullName evidence="3">RxLR effector candidate protein</fullName>
    </recommendedName>
</protein>
<dbReference type="PANTHER" id="PTHR33129">
    <property type="entry name" value="PROTEIN KINASE DOMAIN-CONTAINING PROTEIN-RELATED"/>
    <property type="match status" value="1"/>
</dbReference>
<dbReference type="Proteomes" id="UP000011713">
    <property type="component" value="Unassembled WGS sequence"/>
</dbReference>
<reference evidence="2" key="1">
    <citation type="journal article" date="2010" name="Science">
        <title>Signatures of adaptation to obligate biotrophy in the Hyaloperonospora arabidopsidis genome.</title>
        <authorList>
            <person name="Baxter L."/>
            <person name="Tripathy S."/>
            <person name="Ishaque N."/>
            <person name="Boot N."/>
            <person name="Cabral A."/>
            <person name="Kemen E."/>
            <person name="Thines M."/>
            <person name="Ah-Fong A."/>
            <person name="Anderson R."/>
            <person name="Badejoko W."/>
            <person name="Bittner-Eddy P."/>
            <person name="Boore J.L."/>
            <person name="Chibucos M.C."/>
            <person name="Coates M."/>
            <person name="Dehal P."/>
            <person name="Delehaunty K."/>
            <person name="Dong S."/>
            <person name="Downton P."/>
            <person name="Dumas B."/>
            <person name="Fabro G."/>
            <person name="Fronick C."/>
            <person name="Fuerstenberg S.I."/>
            <person name="Fulton L."/>
            <person name="Gaulin E."/>
            <person name="Govers F."/>
            <person name="Hughes L."/>
            <person name="Humphray S."/>
            <person name="Jiang R.H."/>
            <person name="Judelson H."/>
            <person name="Kamoun S."/>
            <person name="Kyung K."/>
            <person name="Meijer H."/>
            <person name="Minx P."/>
            <person name="Morris P."/>
            <person name="Nelson J."/>
            <person name="Phuntumart V."/>
            <person name="Qutob D."/>
            <person name="Rehmany A."/>
            <person name="Rougon-Cardoso A."/>
            <person name="Ryden P."/>
            <person name="Torto-Alalibo T."/>
            <person name="Studholme D."/>
            <person name="Wang Y."/>
            <person name="Win J."/>
            <person name="Wood J."/>
            <person name="Clifton S.W."/>
            <person name="Rogers J."/>
            <person name="Van den Ackerveken G."/>
            <person name="Jones J.D."/>
            <person name="McDowell J.M."/>
            <person name="Beynon J."/>
            <person name="Tyler B.M."/>
        </authorList>
    </citation>
    <scope>NUCLEOTIDE SEQUENCE [LARGE SCALE GENOMIC DNA]</scope>
    <source>
        <strain evidence="2">Emoy2</strain>
    </source>
</reference>
<dbReference type="AlphaFoldDB" id="M4C3D6"/>
<dbReference type="EMBL" id="JH598160">
    <property type="status" value="NOT_ANNOTATED_CDS"/>
    <property type="molecule type" value="Genomic_DNA"/>
</dbReference>
<dbReference type="InParanoid" id="M4C3D6"/>
<dbReference type="EnsemblProtists" id="HpaT813603">
    <property type="protein sequence ID" value="HpaP813603"/>
    <property type="gene ID" value="HpaG813603"/>
</dbReference>